<comment type="caution">
    <text evidence="3">The sequence shown here is derived from an EMBL/GenBank/DDBJ whole genome shotgun (WGS) entry which is preliminary data.</text>
</comment>
<dbReference type="EMBL" id="BJNV01000035">
    <property type="protein sequence ID" value="GEC96087.1"/>
    <property type="molecule type" value="Genomic_DNA"/>
</dbReference>
<protein>
    <submittedName>
        <fullName evidence="3">Activator of HSP90 ATPase</fullName>
    </submittedName>
</protein>
<keyword evidence="4" id="KW-1185">Reference proteome</keyword>
<proteinExistence type="inferred from homology"/>
<dbReference type="InterPro" id="IPR023393">
    <property type="entry name" value="START-like_dom_sf"/>
</dbReference>
<dbReference type="Pfam" id="PF08327">
    <property type="entry name" value="AHSA1"/>
    <property type="match status" value="1"/>
</dbReference>
<evidence type="ECO:0000259" key="2">
    <source>
        <dbReference type="Pfam" id="PF08327"/>
    </source>
</evidence>
<evidence type="ECO:0000313" key="4">
    <source>
        <dbReference type="Proteomes" id="UP000318422"/>
    </source>
</evidence>
<sequence length="163" mass="17803">MMPPSPDGETAAGLQFTLVRYLDAPREKVFRMWSEPQLFRAWSAPTGFRVSVGTSDFRPGGAWHCHMVAPDGTAHRAGGLYLDILAPESIVMSHSWEDANGQRSPETCLSVSLDALGERTRLSLHQGLFADEAERDGHQAGWSECLDALADQLHALAAQERSG</sequence>
<dbReference type="RefSeq" id="WP_170182949.1">
    <property type="nucleotide sequence ID" value="NZ_BJNV01000035.1"/>
</dbReference>
<dbReference type="Proteomes" id="UP000318422">
    <property type="component" value="Unassembled WGS sequence"/>
</dbReference>
<dbReference type="Gene3D" id="3.30.530.20">
    <property type="match status" value="1"/>
</dbReference>
<name>A0A4Y4CYH4_ZOORA</name>
<accession>A0A4Y4CYH4</accession>
<dbReference type="CDD" id="cd07814">
    <property type="entry name" value="SRPBCC_CalC_Aha1-like"/>
    <property type="match status" value="1"/>
</dbReference>
<dbReference type="AlphaFoldDB" id="A0A4Y4CYH4"/>
<dbReference type="SUPFAM" id="SSF55961">
    <property type="entry name" value="Bet v1-like"/>
    <property type="match status" value="1"/>
</dbReference>
<organism evidence="3 4">
    <name type="scientific">Zoogloea ramigera</name>
    <dbReference type="NCBI Taxonomy" id="350"/>
    <lineage>
        <taxon>Bacteria</taxon>
        <taxon>Pseudomonadati</taxon>
        <taxon>Pseudomonadota</taxon>
        <taxon>Betaproteobacteria</taxon>
        <taxon>Rhodocyclales</taxon>
        <taxon>Zoogloeaceae</taxon>
        <taxon>Zoogloea</taxon>
    </lineage>
</organism>
<gene>
    <name evidence="3" type="ORF">ZRA01_21600</name>
</gene>
<evidence type="ECO:0000256" key="1">
    <source>
        <dbReference type="ARBA" id="ARBA00006817"/>
    </source>
</evidence>
<evidence type="ECO:0000313" key="3">
    <source>
        <dbReference type="EMBL" id="GEC96087.1"/>
    </source>
</evidence>
<dbReference type="InterPro" id="IPR013538">
    <property type="entry name" value="ASHA1/2-like_C"/>
</dbReference>
<reference evidence="3 4" key="1">
    <citation type="submission" date="2019-06" db="EMBL/GenBank/DDBJ databases">
        <title>Whole genome shotgun sequence of Zoogloea ramigera NBRC 15342.</title>
        <authorList>
            <person name="Hosoyama A."/>
            <person name="Uohara A."/>
            <person name="Ohji S."/>
            <person name="Ichikawa N."/>
        </authorList>
    </citation>
    <scope>NUCLEOTIDE SEQUENCE [LARGE SCALE GENOMIC DNA]</scope>
    <source>
        <strain evidence="3 4">NBRC 15342</strain>
    </source>
</reference>
<comment type="similarity">
    <text evidence="1">Belongs to the AHA1 family.</text>
</comment>
<feature type="domain" description="Activator of Hsp90 ATPase homologue 1/2-like C-terminal" evidence="2">
    <location>
        <begin position="23"/>
        <end position="151"/>
    </location>
</feature>